<comment type="caution">
    <text evidence="1">The sequence shown here is derived from an EMBL/GenBank/DDBJ whole genome shotgun (WGS) entry which is preliminary data.</text>
</comment>
<name>A0AAE4L7H1_BACUN</name>
<dbReference type="RefSeq" id="WP_229075460.1">
    <property type="nucleotide sequence ID" value="NZ_CP072220.1"/>
</dbReference>
<dbReference type="Proteomes" id="UP001181247">
    <property type="component" value="Unassembled WGS sequence"/>
</dbReference>
<dbReference type="AlphaFoldDB" id="A0AAE4L7H1"/>
<protein>
    <submittedName>
        <fullName evidence="1">Uncharacterized protein</fullName>
    </submittedName>
</protein>
<evidence type="ECO:0000313" key="1">
    <source>
        <dbReference type="EMBL" id="MDU0244157.1"/>
    </source>
</evidence>
<reference evidence="1" key="1">
    <citation type="submission" date="2023-10" db="EMBL/GenBank/DDBJ databases">
        <title>Genome of Potential pathogenic bacteria in Crohn's disease.</title>
        <authorList>
            <person name="Rodriguez-Palacios A."/>
        </authorList>
    </citation>
    <scope>NUCLEOTIDE SEQUENCE</scope>
    <source>
        <strain evidence="1">CavFT-hAR50</strain>
    </source>
</reference>
<gene>
    <name evidence="1" type="ORF">RVH16_05425</name>
</gene>
<dbReference type="EMBL" id="JAWDEU010000002">
    <property type="protein sequence ID" value="MDU0244157.1"/>
    <property type="molecule type" value="Genomic_DNA"/>
</dbReference>
<proteinExistence type="predicted"/>
<sequence length="271" mass="32238">MNAQFFINEIGCNFNLRKPKSKKPTNIYFVARVKNKQIKLSTSVRVYPDQWNVKKQEAYISCRLTELDNENNTIVNEKIGKLKLYFSEYKRYLCDHLEEIEHRAIILLKQYIYKDTMKKKTEKPATFTMKQIVEEKDTKESSKNQYRSNINKFKRFLDEYSIPDTWANMNLDTFTKYQQHLIQDGKEDKDGKKASTIKNIIGGTLFPILRKASKRLDIPFKWDESNLESFELMKNKSNKELARNKEVALTKEQIKRLYEYQPTGTEKQIQK</sequence>
<organism evidence="1 2">
    <name type="scientific">Bacteroides uniformis</name>
    <dbReference type="NCBI Taxonomy" id="820"/>
    <lineage>
        <taxon>Bacteria</taxon>
        <taxon>Pseudomonadati</taxon>
        <taxon>Bacteroidota</taxon>
        <taxon>Bacteroidia</taxon>
        <taxon>Bacteroidales</taxon>
        <taxon>Bacteroidaceae</taxon>
        <taxon>Bacteroides</taxon>
    </lineage>
</organism>
<accession>A0AAE4L7H1</accession>
<evidence type="ECO:0000313" key="2">
    <source>
        <dbReference type="Proteomes" id="UP001181247"/>
    </source>
</evidence>